<keyword evidence="8 10" id="KW-0472">Membrane</keyword>
<dbReference type="InterPro" id="IPR003439">
    <property type="entry name" value="ABC_transporter-like_ATP-bd"/>
</dbReference>
<evidence type="ECO:0000256" key="3">
    <source>
        <dbReference type="ARBA" id="ARBA00022475"/>
    </source>
</evidence>
<accession>A0ABW3AHZ8</accession>
<dbReference type="PANTHER" id="PTHR45772">
    <property type="entry name" value="CONSERVED COMPONENT OF ABC TRANSPORTER FOR NATURAL AMINO ACIDS-RELATED"/>
    <property type="match status" value="1"/>
</dbReference>
<keyword evidence="13" id="KW-1185">Reference proteome</keyword>
<evidence type="ECO:0000256" key="9">
    <source>
        <dbReference type="SAM" id="MobiDB-lite"/>
    </source>
</evidence>
<dbReference type="SMART" id="SM00382">
    <property type="entry name" value="AAA"/>
    <property type="match status" value="1"/>
</dbReference>
<feature type="transmembrane region" description="Helical" evidence="10">
    <location>
        <begin position="260"/>
        <end position="277"/>
    </location>
</feature>
<keyword evidence="5" id="KW-0547">Nucleotide-binding</keyword>
<evidence type="ECO:0000256" key="5">
    <source>
        <dbReference type="ARBA" id="ARBA00022741"/>
    </source>
</evidence>
<evidence type="ECO:0000256" key="8">
    <source>
        <dbReference type="ARBA" id="ARBA00023136"/>
    </source>
</evidence>
<dbReference type="CDD" id="cd06581">
    <property type="entry name" value="TM_PBP1_LivM_like"/>
    <property type="match status" value="1"/>
</dbReference>
<dbReference type="InterPro" id="IPR051120">
    <property type="entry name" value="ABC_AA/LPS_Transport"/>
</dbReference>
<evidence type="ECO:0000256" key="1">
    <source>
        <dbReference type="ARBA" id="ARBA00004651"/>
    </source>
</evidence>
<dbReference type="Pfam" id="PF00005">
    <property type="entry name" value="ABC_tran"/>
    <property type="match status" value="1"/>
</dbReference>
<dbReference type="SUPFAM" id="SSF52540">
    <property type="entry name" value="P-loop containing nucleoside triphosphate hydrolases"/>
    <property type="match status" value="1"/>
</dbReference>
<feature type="transmembrane region" description="Helical" evidence="10">
    <location>
        <begin position="182"/>
        <end position="205"/>
    </location>
</feature>
<dbReference type="RefSeq" id="WP_204978208.1">
    <property type="nucleotide sequence ID" value="NZ_JBHTII010000001.1"/>
</dbReference>
<dbReference type="Pfam" id="PF02653">
    <property type="entry name" value="BPD_transp_2"/>
    <property type="match status" value="1"/>
</dbReference>
<dbReference type="GO" id="GO:0005524">
    <property type="term" value="F:ATP binding"/>
    <property type="evidence" value="ECO:0007669"/>
    <property type="project" value="UniProtKB-KW"/>
</dbReference>
<feature type="domain" description="ABC transporter" evidence="11">
    <location>
        <begin position="325"/>
        <end position="572"/>
    </location>
</feature>
<dbReference type="PANTHER" id="PTHR45772:SF9">
    <property type="entry name" value="CONSERVED COMPONENT OF ABC TRANSPORTER FOR NATURAL AMINO ACIDS"/>
    <property type="match status" value="1"/>
</dbReference>
<evidence type="ECO:0000256" key="10">
    <source>
        <dbReference type="SAM" id="Phobius"/>
    </source>
</evidence>
<dbReference type="InterPro" id="IPR027417">
    <property type="entry name" value="P-loop_NTPase"/>
</dbReference>
<keyword evidence="6 12" id="KW-0067">ATP-binding</keyword>
<protein>
    <submittedName>
        <fullName evidence="12">ATP-binding cassette domain-containing protein</fullName>
    </submittedName>
</protein>
<dbReference type="Proteomes" id="UP001597055">
    <property type="component" value="Unassembled WGS sequence"/>
</dbReference>
<reference evidence="13" key="1">
    <citation type="journal article" date="2019" name="Int. J. Syst. Evol. Microbiol.">
        <title>The Global Catalogue of Microorganisms (GCM) 10K type strain sequencing project: providing services to taxonomists for standard genome sequencing and annotation.</title>
        <authorList>
            <consortium name="The Broad Institute Genomics Platform"/>
            <consortium name="The Broad Institute Genome Sequencing Center for Infectious Disease"/>
            <person name="Wu L."/>
            <person name="Ma J."/>
        </authorList>
    </citation>
    <scope>NUCLEOTIDE SEQUENCE [LARGE SCALE GENOMIC DNA]</scope>
    <source>
        <strain evidence="13">CCUG 54523</strain>
    </source>
</reference>
<dbReference type="InterPro" id="IPR043428">
    <property type="entry name" value="LivM-like"/>
</dbReference>
<feature type="region of interest" description="Disordered" evidence="9">
    <location>
        <begin position="291"/>
        <end position="322"/>
    </location>
</feature>
<proteinExistence type="predicted"/>
<keyword evidence="7 10" id="KW-1133">Transmembrane helix</keyword>
<feature type="transmembrane region" description="Helical" evidence="10">
    <location>
        <begin position="86"/>
        <end position="104"/>
    </location>
</feature>
<evidence type="ECO:0000313" key="12">
    <source>
        <dbReference type="EMBL" id="MFD0790404.1"/>
    </source>
</evidence>
<comment type="caution">
    <text evidence="12">The sequence shown here is derived from an EMBL/GenBank/DDBJ whole genome shotgun (WGS) entry which is preliminary data.</text>
</comment>
<keyword evidence="4 10" id="KW-0812">Transmembrane</keyword>
<dbReference type="PROSITE" id="PS50893">
    <property type="entry name" value="ABC_TRANSPORTER_2"/>
    <property type="match status" value="1"/>
</dbReference>
<evidence type="ECO:0000256" key="4">
    <source>
        <dbReference type="ARBA" id="ARBA00022692"/>
    </source>
</evidence>
<dbReference type="Gene3D" id="3.40.50.300">
    <property type="entry name" value="P-loop containing nucleotide triphosphate hydrolases"/>
    <property type="match status" value="1"/>
</dbReference>
<evidence type="ECO:0000256" key="6">
    <source>
        <dbReference type="ARBA" id="ARBA00022840"/>
    </source>
</evidence>
<dbReference type="InterPro" id="IPR001851">
    <property type="entry name" value="ABC_transp_permease"/>
</dbReference>
<organism evidence="12 13">
    <name type="scientific">Microbacterium insulae</name>
    <dbReference type="NCBI Taxonomy" id="483014"/>
    <lineage>
        <taxon>Bacteria</taxon>
        <taxon>Bacillati</taxon>
        <taxon>Actinomycetota</taxon>
        <taxon>Actinomycetes</taxon>
        <taxon>Micrococcales</taxon>
        <taxon>Microbacteriaceae</taxon>
        <taxon>Microbacterium</taxon>
    </lineage>
</organism>
<dbReference type="InterPro" id="IPR003593">
    <property type="entry name" value="AAA+_ATPase"/>
</dbReference>
<evidence type="ECO:0000256" key="2">
    <source>
        <dbReference type="ARBA" id="ARBA00022448"/>
    </source>
</evidence>
<comment type="subcellular location">
    <subcellularLocation>
        <location evidence="1">Cell membrane</location>
        <topology evidence="1">Multi-pass membrane protein</topology>
    </subcellularLocation>
</comment>
<dbReference type="EMBL" id="JBHTII010000001">
    <property type="protein sequence ID" value="MFD0790404.1"/>
    <property type="molecule type" value="Genomic_DNA"/>
</dbReference>
<feature type="transmembrane region" description="Helical" evidence="10">
    <location>
        <begin position="58"/>
        <end position="79"/>
    </location>
</feature>
<keyword evidence="3" id="KW-1003">Cell membrane</keyword>
<evidence type="ECO:0000259" key="11">
    <source>
        <dbReference type="PROSITE" id="PS50893"/>
    </source>
</evidence>
<feature type="transmembrane region" description="Helical" evidence="10">
    <location>
        <begin position="217"/>
        <end position="248"/>
    </location>
</feature>
<evidence type="ECO:0000313" key="13">
    <source>
        <dbReference type="Proteomes" id="UP001597055"/>
    </source>
</evidence>
<name>A0ABW3AHZ8_9MICO</name>
<evidence type="ECO:0000256" key="7">
    <source>
        <dbReference type="ARBA" id="ARBA00022989"/>
    </source>
</evidence>
<feature type="transmembrane region" description="Helical" evidence="10">
    <location>
        <begin position="12"/>
        <end position="38"/>
    </location>
</feature>
<gene>
    <name evidence="12" type="ORF">ACFQ0P_08340</name>
</gene>
<keyword evidence="2" id="KW-0813">Transport</keyword>
<sequence>MEFWIGYLDQALIFAIFAVSLNVLIGYAGIFSIGSSAFGAFGGYTTAMLLLHAGTPTLLALLGGAVVGAAAALIISGPILRLSPEYVMLMTLSLSILTVTVIVASPELGGQQGLIGLPLPSFFGIEALRPTDFLPWLALFLVVAVAICALIAESPLGRLLRAAKDDRVAVRSLGKSPLGVQLFTFAVMAGLQAFAGGLLVLYNGIAAPSLFSLDQTMLVFAMVVVGGIGSIPGSLVGAALIIAVTPVLQQVLRLRPEDSALIRPVVFGLLLILIMRFRPVGLIPERHRVPRAQRRAAGDSPEPAPAPVVPDSTAPRDGERGEPVLTIRGIDKSFGGVHAVRDLSLQLRRGEITALVGANGAGKSTVFNLVTGEIRPDGGTVLLGDTDITGWSADRVARAGMVRSFQDLRVFGSLTPIENVMMAGRPHSGENPLLLFLAPWVWIRRERALAEAAAEWLRFVGLDPGTRTPTSALSFAQQKQVAFARVLATGAEIFLLDEPLSGIEGSAADELLGLIERMRGLGHTVCIVEHSIQAISRLADWAYFMENGTVTAEGRIEDLLADPRLTEAYFGTA</sequence>
<feature type="transmembrane region" description="Helical" evidence="10">
    <location>
        <begin position="133"/>
        <end position="152"/>
    </location>
</feature>